<gene>
    <name evidence="6" type="primary">LOC111113550</name>
</gene>
<accession>A0A8B8BW87</accession>
<dbReference type="PANTHER" id="PTHR24171">
    <property type="entry name" value="ANKYRIN REPEAT DOMAIN-CONTAINING PROTEIN 39-RELATED"/>
    <property type="match status" value="1"/>
</dbReference>
<keyword evidence="2 3" id="KW-0040">ANK repeat</keyword>
<dbReference type="SMART" id="SM00248">
    <property type="entry name" value="ANK"/>
    <property type="match status" value="3"/>
</dbReference>
<dbReference type="KEGG" id="cvn:111113550"/>
<feature type="region of interest" description="Disordered" evidence="4">
    <location>
        <begin position="1"/>
        <end position="20"/>
    </location>
</feature>
<proteinExistence type="predicted"/>
<evidence type="ECO:0000256" key="3">
    <source>
        <dbReference type="PROSITE-ProRule" id="PRU00023"/>
    </source>
</evidence>
<organism evidence="5 6">
    <name type="scientific">Crassostrea virginica</name>
    <name type="common">Eastern oyster</name>
    <dbReference type="NCBI Taxonomy" id="6565"/>
    <lineage>
        <taxon>Eukaryota</taxon>
        <taxon>Metazoa</taxon>
        <taxon>Spiralia</taxon>
        <taxon>Lophotrochozoa</taxon>
        <taxon>Mollusca</taxon>
        <taxon>Bivalvia</taxon>
        <taxon>Autobranchia</taxon>
        <taxon>Pteriomorphia</taxon>
        <taxon>Ostreida</taxon>
        <taxon>Ostreoidea</taxon>
        <taxon>Ostreidae</taxon>
        <taxon>Crassostrea</taxon>
    </lineage>
</organism>
<sequence length="367" mass="40758">MMEVYRTKNRDPKQSEKHTDFASTSLIQATKNKQKDHLKLALLTGADVLDCDVDKKTALHFAALHGDDEAVKLLIAYKSSINKEDSTKHTPLDYALMNNHKSAADILLFCGAKCQGGYLSGRFSHLKSQCQALLDDIESRNVIIECNELLRGTTTDFEHLELQITVPDDMKLRSVSFLCKRISPESCIDSLHPVGTEALISDAFQFIKTNMDGKFILGLKIPIYGYPDPYEKIQMKTNNGVIDISVSFFESVKGISVDISLDIQNITSFILITIPKVESFSIGPKGGAFVSKVDKLVTINVAPNTFQSGSLTLKIIPLPQHTARNYKDIVSIGHFYELNHSLGHNEFKRDGVTLTVPLPPGIEDEED</sequence>
<dbReference type="Proteomes" id="UP000694844">
    <property type="component" value="Chromosome 9"/>
</dbReference>
<feature type="non-terminal residue" evidence="6">
    <location>
        <position position="367"/>
    </location>
</feature>
<evidence type="ECO:0000256" key="2">
    <source>
        <dbReference type="ARBA" id="ARBA00023043"/>
    </source>
</evidence>
<evidence type="ECO:0000313" key="5">
    <source>
        <dbReference type="Proteomes" id="UP000694844"/>
    </source>
</evidence>
<evidence type="ECO:0000256" key="4">
    <source>
        <dbReference type="SAM" id="MobiDB-lite"/>
    </source>
</evidence>
<dbReference type="Gene3D" id="1.25.40.20">
    <property type="entry name" value="Ankyrin repeat-containing domain"/>
    <property type="match status" value="1"/>
</dbReference>
<dbReference type="InterPro" id="IPR036770">
    <property type="entry name" value="Ankyrin_rpt-contain_sf"/>
</dbReference>
<dbReference type="Pfam" id="PF12796">
    <property type="entry name" value="Ank_2"/>
    <property type="match status" value="1"/>
</dbReference>
<dbReference type="GeneID" id="111113550"/>
<name>A0A8B8BW87_CRAVI</name>
<dbReference type="AlphaFoldDB" id="A0A8B8BW87"/>
<feature type="repeat" description="ANK" evidence="3">
    <location>
        <begin position="54"/>
        <end position="86"/>
    </location>
</feature>
<dbReference type="RefSeq" id="XP_022307550.1">
    <property type="nucleotide sequence ID" value="XM_022451842.1"/>
</dbReference>
<evidence type="ECO:0000313" key="6">
    <source>
        <dbReference type="RefSeq" id="XP_022307550.1"/>
    </source>
</evidence>
<dbReference type="InterPro" id="IPR002110">
    <property type="entry name" value="Ankyrin_rpt"/>
</dbReference>
<dbReference type="PROSITE" id="PS50088">
    <property type="entry name" value="ANK_REPEAT"/>
    <property type="match status" value="1"/>
</dbReference>
<dbReference type="Gene3D" id="2.60.220.30">
    <property type="match status" value="1"/>
</dbReference>
<dbReference type="SUPFAM" id="SSF48403">
    <property type="entry name" value="Ankyrin repeat"/>
    <property type="match status" value="1"/>
</dbReference>
<dbReference type="OrthoDB" id="6140651at2759"/>
<dbReference type="PANTHER" id="PTHR24171:SF9">
    <property type="entry name" value="ANKYRIN REPEAT DOMAIN-CONTAINING PROTEIN 39"/>
    <property type="match status" value="1"/>
</dbReference>
<evidence type="ECO:0000256" key="1">
    <source>
        <dbReference type="ARBA" id="ARBA00022737"/>
    </source>
</evidence>
<dbReference type="PROSITE" id="PS50297">
    <property type="entry name" value="ANK_REP_REGION"/>
    <property type="match status" value="1"/>
</dbReference>
<keyword evidence="5" id="KW-1185">Reference proteome</keyword>
<protein>
    <submittedName>
        <fullName evidence="6">Uncharacterized protein LOC111113550</fullName>
    </submittedName>
</protein>
<reference evidence="6" key="1">
    <citation type="submission" date="2025-08" db="UniProtKB">
        <authorList>
            <consortium name="RefSeq"/>
        </authorList>
    </citation>
    <scope>IDENTIFICATION</scope>
    <source>
        <tissue evidence="6">Whole sample</tissue>
    </source>
</reference>
<keyword evidence="1" id="KW-0677">Repeat</keyword>